<comment type="caution">
    <text evidence="1">The sequence shown here is derived from an EMBL/GenBank/DDBJ whole genome shotgun (WGS) entry which is preliminary data.</text>
</comment>
<evidence type="ECO:0000313" key="2">
    <source>
        <dbReference type="Proteomes" id="UP000248021"/>
    </source>
</evidence>
<dbReference type="AlphaFoldDB" id="A0A2V3UHF5"/>
<dbReference type="InterPro" id="IPR007948">
    <property type="entry name" value="DUF736"/>
</dbReference>
<sequence>MPQIGTFKKTKDGFTGRIRTLTLDAELVIRSAENADAENAPHYRIFTTDDIETGAGWKRTGERAGDYLSLAIDDPSFTQPLRAHLFQSEIDNATWNLLWTRPSKRDERT</sequence>
<protein>
    <submittedName>
        <fullName evidence="1">Uncharacterized protein (DUF736 family)</fullName>
    </submittedName>
</protein>
<dbReference type="OrthoDB" id="9800788at2"/>
<name>A0A2V3UHF5_9HYPH</name>
<gene>
    <name evidence="1" type="ORF">C7450_10152</name>
</gene>
<dbReference type="GeneID" id="95765991"/>
<accession>A0A2V3UHF5</accession>
<evidence type="ECO:0000313" key="1">
    <source>
        <dbReference type="EMBL" id="PXW64297.1"/>
    </source>
</evidence>
<proteinExistence type="predicted"/>
<keyword evidence="2" id="KW-1185">Reference proteome</keyword>
<dbReference type="Pfam" id="PF05284">
    <property type="entry name" value="DUF736"/>
    <property type="match status" value="1"/>
</dbReference>
<organism evidence="1 2">
    <name type="scientific">Chelatococcus asaccharovorans</name>
    <dbReference type="NCBI Taxonomy" id="28210"/>
    <lineage>
        <taxon>Bacteria</taxon>
        <taxon>Pseudomonadati</taxon>
        <taxon>Pseudomonadota</taxon>
        <taxon>Alphaproteobacteria</taxon>
        <taxon>Hyphomicrobiales</taxon>
        <taxon>Chelatococcaceae</taxon>
        <taxon>Chelatococcus</taxon>
    </lineage>
</organism>
<dbReference type="RefSeq" id="WP_110372405.1">
    <property type="nucleotide sequence ID" value="NZ_JAHBRY010000001.1"/>
</dbReference>
<dbReference type="EMBL" id="QJJK01000001">
    <property type="protein sequence ID" value="PXW64297.1"/>
    <property type="molecule type" value="Genomic_DNA"/>
</dbReference>
<dbReference type="Proteomes" id="UP000248021">
    <property type="component" value="Unassembled WGS sequence"/>
</dbReference>
<reference evidence="1 2" key="1">
    <citation type="submission" date="2018-05" db="EMBL/GenBank/DDBJ databases">
        <title>Genomic Encyclopedia of Type Strains, Phase IV (KMG-IV): sequencing the most valuable type-strain genomes for metagenomic binning, comparative biology and taxonomic classification.</title>
        <authorList>
            <person name="Goeker M."/>
        </authorList>
    </citation>
    <scope>NUCLEOTIDE SEQUENCE [LARGE SCALE GENOMIC DNA]</scope>
    <source>
        <strain evidence="1 2">DSM 6462</strain>
    </source>
</reference>